<dbReference type="PANTHER" id="PTHR37535:SF2">
    <property type="entry name" value="FINGER DOMAIN PROTEIN, PUTATIVE (AFU_ORTHOLOGUE AFUA_6G09300)-RELATED"/>
    <property type="match status" value="1"/>
</dbReference>
<accession>A0A1L9VXC7</accession>
<dbReference type="STRING" id="1160497.A0A1L9VXC7"/>
<dbReference type="Proteomes" id="UP000184300">
    <property type="component" value="Unassembled WGS sequence"/>
</dbReference>
<dbReference type="OrthoDB" id="3544487at2759"/>
<reference evidence="2" key="1">
    <citation type="journal article" date="2017" name="Genome Biol.">
        <title>Comparative genomics reveals high biological diversity and specific adaptations in the industrially and medically important fungal genus Aspergillus.</title>
        <authorList>
            <person name="de Vries R.P."/>
            <person name="Riley R."/>
            <person name="Wiebenga A."/>
            <person name="Aguilar-Osorio G."/>
            <person name="Amillis S."/>
            <person name="Uchima C.A."/>
            <person name="Anderluh G."/>
            <person name="Asadollahi M."/>
            <person name="Askin M."/>
            <person name="Barry K."/>
            <person name="Battaglia E."/>
            <person name="Bayram O."/>
            <person name="Benocci T."/>
            <person name="Braus-Stromeyer S.A."/>
            <person name="Caldana C."/>
            <person name="Canovas D."/>
            <person name="Cerqueira G.C."/>
            <person name="Chen F."/>
            <person name="Chen W."/>
            <person name="Choi C."/>
            <person name="Clum A."/>
            <person name="Dos Santos R.A."/>
            <person name="Damasio A.R."/>
            <person name="Diallinas G."/>
            <person name="Emri T."/>
            <person name="Fekete E."/>
            <person name="Flipphi M."/>
            <person name="Freyberg S."/>
            <person name="Gallo A."/>
            <person name="Gournas C."/>
            <person name="Habgood R."/>
            <person name="Hainaut M."/>
            <person name="Harispe M.L."/>
            <person name="Henrissat B."/>
            <person name="Hilden K.S."/>
            <person name="Hope R."/>
            <person name="Hossain A."/>
            <person name="Karabika E."/>
            <person name="Karaffa L."/>
            <person name="Karanyi Z."/>
            <person name="Krasevec N."/>
            <person name="Kuo A."/>
            <person name="Kusch H."/>
            <person name="LaButti K."/>
            <person name="Lagendijk E.L."/>
            <person name="Lapidus A."/>
            <person name="Levasseur A."/>
            <person name="Lindquist E."/>
            <person name="Lipzen A."/>
            <person name="Logrieco A.F."/>
            <person name="MacCabe A."/>
            <person name="Maekelae M.R."/>
            <person name="Malavazi I."/>
            <person name="Melin P."/>
            <person name="Meyer V."/>
            <person name="Mielnichuk N."/>
            <person name="Miskei M."/>
            <person name="Molnar A.P."/>
            <person name="Mule G."/>
            <person name="Ngan C.Y."/>
            <person name="Orejas M."/>
            <person name="Orosz E."/>
            <person name="Ouedraogo J.P."/>
            <person name="Overkamp K.M."/>
            <person name="Park H.-S."/>
            <person name="Perrone G."/>
            <person name="Piumi F."/>
            <person name="Punt P.J."/>
            <person name="Ram A.F."/>
            <person name="Ramon A."/>
            <person name="Rauscher S."/>
            <person name="Record E."/>
            <person name="Riano-Pachon D.M."/>
            <person name="Robert V."/>
            <person name="Roehrig J."/>
            <person name="Ruller R."/>
            <person name="Salamov A."/>
            <person name="Salih N.S."/>
            <person name="Samson R.A."/>
            <person name="Sandor E."/>
            <person name="Sanguinetti M."/>
            <person name="Schuetze T."/>
            <person name="Sepcic K."/>
            <person name="Shelest E."/>
            <person name="Sherlock G."/>
            <person name="Sophianopoulou V."/>
            <person name="Squina F.M."/>
            <person name="Sun H."/>
            <person name="Susca A."/>
            <person name="Todd R.B."/>
            <person name="Tsang A."/>
            <person name="Unkles S.E."/>
            <person name="van de Wiele N."/>
            <person name="van Rossen-Uffink D."/>
            <person name="Oliveira J.V."/>
            <person name="Vesth T.C."/>
            <person name="Visser J."/>
            <person name="Yu J.-H."/>
            <person name="Zhou M."/>
            <person name="Andersen M.R."/>
            <person name="Archer D.B."/>
            <person name="Baker S.E."/>
            <person name="Benoit I."/>
            <person name="Brakhage A.A."/>
            <person name="Braus G.H."/>
            <person name="Fischer R."/>
            <person name="Frisvad J.C."/>
            <person name="Goldman G.H."/>
            <person name="Houbraken J."/>
            <person name="Oakley B."/>
            <person name="Pocsi I."/>
            <person name="Scazzocchio C."/>
            <person name="Seiboth B."/>
            <person name="vanKuyk P.A."/>
            <person name="Wortman J."/>
            <person name="Dyer P.S."/>
            <person name="Grigoriev I.V."/>
        </authorList>
    </citation>
    <scope>NUCLEOTIDE SEQUENCE [LARGE SCALE GENOMIC DNA]</scope>
    <source>
        <strain evidence="2">CBS 516.65</strain>
    </source>
</reference>
<dbReference type="PANTHER" id="PTHR37535">
    <property type="entry name" value="FLUG DOMAIN PROTEIN"/>
    <property type="match status" value="1"/>
</dbReference>
<protein>
    <submittedName>
        <fullName evidence="1">Uncharacterized protein</fullName>
    </submittedName>
</protein>
<evidence type="ECO:0000313" key="2">
    <source>
        <dbReference type="Proteomes" id="UP000184300"/>
    </source>
</evidence>
<organism evidence="1 2">
    <name type="scientific">Aspergillus glaucus CBS 516.65</name>
    <dbReference type="NCBI Taxonomy" id="1160497"/>
    <lineage>
        <taxon>Eukaryota</taxon>
        <taxon>Fungi</taxon>
        <taxon>Dikarya</taxon>
        <taxon>Ascomycota</taxon>
        <taxon>Pezizomycotina</taxon>
        <taxon>Eurotiomycetes</taxon>
        <taxon>Eurotiomycetidae</taxon>
        <taxon>Eurotiales</taxon>
        <taxon>Aspergillaceae</taxon>
        <taxon>Aspergillus</taxon>
        <taxon>Aspergillus subgen. Aspergillus</taxon>
    </lineage>
</organism>
<dbReference type="RefSeq" id="XP_022405249.1">
    <property type="nucleotide sequence ID" value="XM_022549597.1"/>
</dbReference>
<gene>
    <name evidence="1" type="ORF">ASPGLDRAFT_721925</name>
</gene>
<dbReference type="Pfam" id="PF11917">
    <property type="entry name" value="DUF3435"/>
    <property type="match status" value="1"/>
</dbReference>
<sequence>MSPSFNSSGIATAPRKDLMRPACTGIDSNETVCFLYAFFGWWCDIHHSKNGWHCPGIGYKSSFESFWKLWHLVLKQETASGLSKGIIVKVQGVIAIVTKEKGLEIDQRPKKNMYIENVAEFARALLTTTEMTFDCSWQCIQILFFCQLTAITASCPGTLLHLRYWDIAVTEQGFSRAV</sequence>
<proteinExistence type="predicted"/>
<name>A0A1L9VXC7_ASPGL</name>
<evidence type="ECO:0000313" key="1">
    <source>
        <dbReference type="EMBL" id="OJJ88573.1"/>
    </source>
</evidence>
<dbReference type="EMBL" id="KV878889">
    <property type="protein sequence ID" value="OJJ88573.1"/>
    <property type="molecule type" value="Genomic_DNA"/>
</dbReference>
<dbReference type="InterPro" id="IPR021842">
    <property type="entry name" value="DUF3435"/>
</dbReference>
<dbReference type="GeneID" id="34465857"/>
<dbReference type="VEuPathDB" id="FungiDB:ASPGLDRAFT_721925"/>
<keyword evidence="2" id="KW-1185">Reference proteome</keyword>
<dbReference type="AlphaFoldDB" id="A0A1L9VXC7"/>